<accession>A0ABN4LJB9</accession>
<reference evidence="1 2" key="1">
    <citation type="submission" date="2015-12" db="EMBL/GenBank/DDBJ databases">
        <title>Intraspecies pangenome expansion in the marine bacterium Alteromonas.</title>
        <authorList>
            <person name="Lopez-Perez M."/>
            <person name="Rodriguez-Valera F."/>
        </authorList>
    </citation>
    <scope>NUCLEOTIDE SEQUENCE [LARGE SCALE GENOMIC DNA]</scope>
    <source>
        <strain evidence="1 2">LMG 21861</strain>
    </source>
</reference>
<keyword evidence="2" id="KW-1185">Reference proteome</keyword>
<dbReference type="RefSeq" id="WP_057792561.1">
    <property type="nucleotide sequence ID" value="NZ_CANLMS010000003.1"/>
</dbReference>
<gene>
    <name evidence="1" type="ORF">AVL57_08595</name>
</gene>
<dbReference type="EMBL" id="CP013926">
    <property type="protein sequence ID" value="AMJ74029.1"/>
    <property type="molecule type" value="Genomic_DNA"/>
</dbReference>
<protein>
    <submittedName>
        <fullName evidence="1">Uncharacterized protein</fullName>
    </submittedName>
</protein>
<dbReference type="Proteomes" id="UP000056750">
    <property type="component" value="Chromosome"/>
</dbReference>
<evidence type="ECO:0000313" key="2">
    <source>
        <dbReference type="Proteomes" id="UP000056750"/>
    </source>
</evidence>
<sequence>MSLCSLFAQYSRYSHYEQYNFDDRLLFADFHTWAGRINDNRWAIITTENALAMGKGIFNALLATFRAFE</sequence>
<organism evidence="1 2">
    <name type="scientific">Alteromonas stellipolaris</name>
    <dbReference type="NCBI Taxonomy" id="233316"/>
    <lineage>
        <taxon>Bacteria</taxon>
        <taxon>Pseudomonadati</taxon>
        <taxon>Pseudomonadota</taxon>
        <taxon>Gammaproteobacteria</taxon>
        <taxon>Alteromonadales</taxon>
        <taxon>Alteromonadaceae</taxon>
        <taxon>Alteromonas/Salinimonas group</taxon>
        <taxon>Alteromonas</taxon>
    </lineage>
</organism>
<name>A0ABN4LJB9_9ALTE</name>
<proteinExistence type="predicted"/>
<evidence type="ECO:0000313" key="1">
    <source>
        <dbReference type="EMBL" id="AMJ74029.1"/>
    </source>
</evidence>